<gene>
    <name evidence="2" type="ORF">VKT23_008589</name>
</gene>
<dbReference type="EMBL" id="JBANRG010000013">
    <property type="protein sequence ID" value="KAK7461411.1"/>
    <property type="molecule type" value="Genomic_DNA"/>
</dbReference>
<evidence type="ECO:0000313" key="2">
    <source>
        <dbReference type="EMBL" id="KAK7461411.1"/>
    </source>
</evidence>
<evidence type="ECO:0000313" key="3">
    <source>
        <dbReference type="Proteomes" id="UP001498398"/>
    </source>
</evidence>
<protein>
    <submittedName>
        <fullName evidence="2">Uncharacterized protein</fullName>
    </submittedName>
</protein>
<feature type="region of interest" description="Disordered" evidence="1">
    <location>
        <begin position="1"/>
        <end position="63"/>
    </location>
</feature>
<comment type="caution">
    <text evidence="2">The sequence shown here is derived from an EMBL/GenBank/DDBJ whole genome shotgun (WGS) entry which is preliminary data.</text>
</comment>
<sequence length="425" mass="48060">MPDASSDDAPFDVAEFETEGEDSDVESEVDLDAEEERERSWMPNDRCSDDGHEVSDLDNSNEVIIHSPRPRRSLQRPQWLDPVLAVDEHSPQHSVPTDVDVCSDSDWDFDASSPIPATPPRNPVTPTFQTCSMSTRMSTPGAFISTSTGTPSLSVQVRDLQLENIQLRAYCHQVEAEHDAANVHAVFTQREASINAFQRNKKKLKKDGTSRRIHTRVRILTSEEGRLECQEDEARQTERRRMAEGKEQQWKEKERETLEWRITQTQTSAVFSGTLSTKNKGELGDIAALLALSVEGTKEEIKICILQHFDNHPEKKTHHCYVGLFQSHGWKRAVQDENDSSYQQSVPAVLTPALQRRRLDDLTNHHRAQSTVFPSPLHFTPAVSYGHQPNVPSSSTTMPPIPMQNYYMPSCQHANYPEASVSRHV</sequence>
<organism evidence="2 3">
    <name type="scientific">Marasmiellus scandens</name>
    <dbReference type="NCBI Taxonomy" id="2682957"/>
    <lineage>
        <taxon>Eukaryota</taxon>
        <taxon>Fungi</taxon>
        <taxon>Dikarya</taxon>
        <taxon>Basidiomycota</taxon>
        <taxon>Agaricomycotina</taxon>
        <taxon>Agaricomycetes</taxon>
        <taxon>Agaricomycetidae</taxon>
        <taxon>Agaricales</taxon>
        <taxon>Marasmiineae</taxon>
        <taxon>Omphalotaceae</taxon>
        <taxon>Marasmiellus</taxon>
    </lineage>
</organism>
<feature type="region of interest" description="Disordered" evidence="1">
    <location>
        <begin position="231"/>
        <end position="250"/>
    </location>
</feature>
<keyword evidence="3" id="KW-1185">Reference proteome</keyword>
<feature type="compositionally biased region" description="Basic and acidic residues" evidence="1">
    <location>
        <begin position="36"/>
        <end position="55"/>
    </location>
</feature>
<name>A0ABR1JM64_9AGAR</name>
<evidence type="ECO:0000256" key="1">
    <source>
        <dbReference type="SAM" id="MobiDB-lite"/>
    </source>
</evidence>
<dbReference type="Proteomes" id="UP001498398">
    <property type="component" value="Unassembled WGS sequence"/>
</dbReference>
<feature type="compositionally biased region" description="Acidic residues" evidence="1">
    <location>
        <begin position="1"/>
        <end position="35"/>
    </location>
</feature>
<proteinExistence type="predicted"/>
<reference evidence="2 3" key="1">
    <citation type="submission" date="2024-01" db="EMBL/GenBank/DDBJ databases">
        <title>A draft genome for the cacao thread blight pathogen Marasmiellus scandens.</title>
        <authorList>
            <person name="Baruah I.K."/>
            <person name="Leung J."/>
            <person name="Bukari Y."/>
            <person name="Amoako-Attah I."/>
            <person name="Meinhardt L.W."/>
            <person name="Bailey B.A."/>
            <person name="Cohen S.P."/>
        </authorList>
    </citation>
    <scope>NUCLEOTIDE SEQUENCE [LARGE SCALE GENOMIC DNA]</scope>
    <source>
        <strain evidence="2 3">GH-19</strain>
    </source>
</reference>
<accession>A0ABR1JM64</accession>